<dbReference type="AlphaFoldDB" id="A0A9J6EL07"/>
<protein>
    <recommendedName>
        <fullName evidence="3">Myb/SANT-like DNA-binding domain-containing protein</fullName>
    </recommendedName>
</protein>
<evidence type="ECO:0000313" key="4">
    <source>
        <dbReference type="EMBL" id="KAH8034736.1"/>
    </source>
</evidence>
<comment type="caution">
    <text evidence="4">The sequence shown here is derived from an EMBL/GenBank/DDBJ whole genome shotgun (WGS) entry which is preliminary data.</text>
</comment>
<evidence type="ECO:0000259" key="3">
    <source>
        <dbReference type="Pfam" id="PF13837"/>
    </source>
</evidence>
<dbReference type="EMBL" id="JABSTU010000003">
    <property type="protein sequence ID" value="KAH8034736.1"/>
    <property type="molecule type" value="Genomic_DNA"/>
</dbReference>
<gene>
    <name evidence="4" type="ORF">HPB51_000830</name>
</gene>
<dbReference type="Pfam" id="PF13837">
    <property type="entry name" value="Myb_DNA-bind_4"/>
    <property type="match status" value="1"/>
</dbReference>
<feature type="compositionally biased region" description="Pro residues" evidence="2">
    <location>
        <begin position="64"/>
        <end position="73"/>
    </location>
</feature>
<evidence type="ECO:0000313" key="5">
    <source>
        <dbReference type="Proteomes" id="UP000821866"/>
    </source>
</evidence>
<name>A0A9J6EL07_RHIMP</name>
<feature type="region of interest" description="Disordered" evidence="2">
    <location>
        <begin position="57"/>
        <end position="82"/>
    </location>
</feature>
<reference evidence="4" key="1">
    <citation type="journal article" date="2020" name="Cell">
        <title>Large-Scale Comparative Analyses of Tick Genomes Elucidate Their Genetic Diversity and Vector Capacities.</title>
        <authorList>
            <consortium name="Tick Genome and Microbiome Consortium (TIGMIC)"/>
            <person name="Jia N."/>
            <person name="Wang J."/>
            <person name="Shi W."/>
            <person name="Du L."/>
            <person name="Sun Y."/>
            <person name="Zhan W."/>
            <person name="Jiang J.F."/>
            <person name="Wang Q."/>
            <person name="Zhang B."/>
            <person name="Ji P."/>
            <person name="Bell-Sakyi L."/>
            <person name="Cui X.M."/>
            <person name="Yuan T.T."/>
            <person name="Jiang B.G."/>
            <person name="Yang W.F."/>
            <person name="Lam T.T."/>
            <person name="Chang Q.C."/>
            <person name="Ding S.J."/>
            <person name="Wang X.J."/>
            <person name="Zhu J.G."/>
            <person name="Ruan X.D."/>
            <person name="Zhao L."/>
            <person name="Wei J.T."/>
            <person name="Ye R.Z."/>
            <person name="Que T.C."/>
            <person name="Du C.H."/>
            <person name="Zhou Y.H."/>
            <person name="Cheng J.X."/>
            <person name="Dai P.F."/>
            <person name="Guo W.B."/>
            <person name="Han X.H."/>
            <person name="Huang E.J."/>
            <person name="Li L.F."/>
            <person name="Wei W."/>
            <person name="Gao Y.C."/>
            <person name="Liu J.Z."/>
            <person name="Shao H.Z."/>
            <person name="Wang X."/>
            <person name="Wang C.C."/>
            <person name="Yang T.C."/>
            <person name="Huo Q.B."/>
            <person name="Li W."/>
            <person name="Chen H.Y."/>
            <person name="Chen S.E."/>
            <person name="Zhou L.G."/>
            <person name="Ni X.B."/>
            <person name="Tian J.H."/>
            <person name="Sheng Y."/>
            <person name="Liu T."/>
            <person name="Pan Y.S."/>
            <person name="Xia L.Y."/>
            <person name="Li J."/>
            <person name="Zhao F."/>
            <person name="Cao W.C."/>
        </authorList>
    </citation>
    <scope>NUCLEOTIDE SEQUENCE</scope>
    <source>
        <strain evidence="4">Rmic-2018</strain>
    </source>
</reference>
<keyword evidence="1" id="KW-0175">Coiled coil</keyword>
<feature type="coiled-coil region" evidence="1">
    <location>
        <begin position="263"/>
        <end position="298"/>
    </location>
</feature>
<dbReference type="InterPro" id="IPR044822">
    <property type="entry name" value="Myb_DNA-bind_4"/>
</dbReference>
<dbReference type="Gene3D" id="1.10.10.60">
    <property type="entry name" value="Homeodomain-like"/>
    <property type="match status" value="1"/>
</dbReference>
<feature type="domain" description="Myb/SANT-like DNA-binding" evidence="3">
    <location>
        <begin position="102"/>
        <end position="191"/>
    </location>
</feature>
<reference evidence="4" key="2">
    <citation type="submission" date="2021-09" db="EMBL/GenBank/DDBJ databases">
        <authorList>
            <person name="Jia N."/>
            <person name="Wang J."/>
            <person name="Shi W."/>
            <person name="Du L."/>
            <person name="Sun Y."/>
            <person name="Zhan W."/>
            <person name="Jiang J."/>
            <person name="Wang Q."/>
            <person name="Zhang B."/>
            <person name="Ji P."/>
            <person name="Sakyi L.B."/>
            <person name="Cui X."/>
            <person name="Yuan T."/>
            <person name="Jiang B."/>
            <person name="Yang W."/>
            <person name="Lam T.T.-Y."/>
            <person name="Chang Q."/>
            <person name="Ding S."/>
            <person name="Wang X."/>
            <person name="Zhu J."/>
            <person name="Ruan X."/>
            <person name="Zhao L."/>
            <person name="Wei J."/>
            <person name="Que T."/>
            <person name="Du C."/>
            <person name="Cheng J."/>
            <person name="Dai P."/>
            <person name="Han X."/>
            <person name="Huang E."/>
            <person name="Gao Y."/>
            <person name="Liu J."/>
            <person name="Shao H."/>
            <person name="Ye R."/>
            <person name="Li L."/>
            <person name="Wei W."/>
            <person name="Wang X."/>
            <person name="Wang C."/>
            <person name="Huo Q."/>
            <person name="Li W."/>
            <person name="Guo W."/>
            <person name="Chen H."/>
            <person name="Chen S."/>
            <person name="Zhou L."/>
            <person name="Zhou L."/>
            <person name="Ni X."/>
            <person name="Tian J."/>
            <person name="Zhou Y."/>
            <person name="Sheng Y."/>
            <person name="Liu T."/>
            <person name="Pan Y."/>
            <person name="Xia L."/>
            <person name="Li J."/>
            <person name="Zhao F."/>
            <person name="Cao W."/>
        </authorList>
    </citation>
    <scope>NUCLEOTIDE SEQUENCE</scope>
    <source>
        <strain evidence="4">Rmic-2018</strain>
        <tissue evidence="4">Larvae</tissue>
    </source>
</reference>
<proteinExistence type="predicted"/>
<accession>A0A9J6EL07</accession>
<evidence type="ECO:0000256" key="1">
    <source>
        <dbReference type="SAM" id="Coils"/>
    </source>
</evidence>
<evidence type="ECO:0000256" key="2">
    <source>
        <dbReference type="SAM" id="MobiDB-lite"/>
    </source>
</evidence>
<keyword evidence="5" id="KW-1185">Reference proteome</keyword>
<dbReference type="Proteomes" id="UP000821866">
    <property type="component" value="Chromosome 11"/>
</dbReference>
<sequence length="315" mass="35210">MAGVPPRPEQTTLQIVVQGVQKEVKALHNPDGSFMTDANGYVYEASDGKRVTLRFMAGNRENDPPPAQPPTPSPACDGDVDSDGALAAFPAAAASAEDVEELWSARKTRFFIAKYSEMKDLVGKTRALRTRRLLWKKLAEAINTEFLCNVTATQVENKWKSLDRAYKKSKKDNNSSGHHRVNCEYEEELAEVLEKEHSVNPRLLLEPGKTILPSASPDTSITEAPQDAAVPVECNTASKVRSSTTPKRKRQSRSQVTPLLEALEKMQASRAKQEEAAVKQLEERKKWEEAKAKRHDERMQRFDRLIDVLSNKDGL</sequence>
<organism evidence="4 5">
    <name type="scientific">Rhipicephalus microplus</name>
    <name type="common">Cattle tick</name>
    <name type="synonym">Boophilus microplus</name>
    <dbReference type="NCBI Taxonomy" id="6941"/>
    <lineage>
        <taxon>Eukaryota</taxon>
        <taxon>Metazoa</taxon>
        <taxon>Ecdysozoa</taxon>
        <taxon>Arthropoda</taxon>
        <taxon>Chelicerata</taxon>
        <taxon>Arachnida</taxon>
        <taxon>Acari</taxon>
        <taxon>Parasitiformes</taxon>
        <taxon>Ixodida</taxon>
        <taxon>Ixodoidea</taxon>
        <taxon>Ixodidae</taxon>
        <taxon>Rhipicephalinae</taxon>
        <taxon>Rhipicephalus</taxon>
        <taxon>Boophilus</taxon>
    </lineage>
</organism>